<dbReference type="AlphaFoldDB" id="A0A183DN20"/>
<name>A0A183DN20_9BILA</name>
<dbReference type="WBParaSite" id="GPUH_0001012401-mRNA-1">
    <property type="protein sequence ID" value="GPUH_0001012401-mRNA-1"/>
    <property type="gene ID" value="GPUH_0001012401"/>
</dbReference>
<dbReference type="Gene3D" id="1.10.472.10">
    <property type="entry name" value="Cyclin-like"/>
    <property type="match status" value="1"/>
</dbReference>
<gene>
    <name evidence="2" type="ORF">GPUH_LOCUS10111</name>
</gene>
<dbReference type="OrthoDB" id="5590282at2759"/>
<evidence type="ECO:0000313" key="3">
    <source>
        <dbReference type="Proteomes" id="UP000271098"/>
    </source>
</evidence>
<accession>A0A183DN20</accession>
<dbReference type="SMART" id="SM01332">
    <property type="entry name" value="Cyclin_C"/>
    <property type="match status" value="1"/>
</dbReference>
<proteinExistence type="predicted"/>
<dbReference type="Pfam" id="PF02984">
    <property type="entry name" value="Cyclin_C"/>
    <property type="match status" value="1"/>
</dbReference>
<evidence type="ECO:0000259" key="1">
    <source>
        <dbReference type="SMART" id="SM01332"/>
    </source>
</evidence>
<reference evidence="2 3" key="2">
    <citation type="submission" date="2018-11" db="EMBL/GenBank/DDBJ databases">
        <authorList>
            <consortium name="Pathogen Informatics"/>
        </authorList>
    </citation>
    <scope>NUCLEOTIDE SEQUENCE [LARGE SCALE GENOMIC DNA]</scope>
</reference>
<dbReference type="Proteomes" id="UP000271098">
    <property type="component" value="Unassembled WGS sequence"/>
</dbReference>
<feature type="domain" description="Cyclin C-terminal" evidence="1">
    <location>
        <begin position="53"/>
        <end position="170"/>
    </location>
</feature>
<dbReference type="InterPro" id="IPR036915">
    <property type="entry name" value="Cyclin-like_sf"/>
</dbReference>
<keyword evidence="3" id="KW-1185">Reference proteome</keyword>
<dbReference type="InterPro" id="IPR004367">
    <property type="entry name" value="Cyclin_C-dom"/>
</dbReference>
<evidence type="ECO:0000313" key="2">
    <source>
        <dbReference type="EMBL" id="VDN17003.1"/>
    </source>
</evidence>
<organism evidence="4">
    <name type="scientific">Gongylonema pulchrum</name>
    <dbReference type="NCBI Taxonomy" id="637853"/>
    <lineage>
        <taxon>Eukaryota</taxon>
        <taxon>Metazoa</taxon>
        <taxon>Ecdysozoa</taxon>
        <taxon>Nematoda</taxon>
        <taxon>Chromadorea</taxon>
        <taxon>Rhabditida</taxon>
        <taxon>Spirurina</taxon>
        <taxon>Spiruromorpha</taxon>
        <taxon>Spiruroidea</taxon>
        <taxon>Gongylonematidae</taxon>
        <taxon>Gongylonema</taxon>
    </lineage>
</organism>
<dbReference type="SUPFAM" id="SSF47954">
    <property type="entry name" value="Cyclin-like"/>
    <property type="match status" value="2"/>
</dbReference>
<protein>
    <submittedName>
        <fullName evidence="4">Cyclin_C domain-containing protein</fullName>
    </submittedName>
</protein>
<evidence type="ECO:0000313" key="4">
    <source>
        <dbReference type="WBParaSite" id="GPUH_0001012401-mRNA-1"/>
    </source>
</evidence>
<reference evidence="4" key="1">
    <citation type="submission" date="2016-06" db="UniProtKB">
        <authorList>
            <consortium name="WormBaseParasite"/>
        </authorList>
    </citation>
    <scope>IDENTIFICATION</scope>
</reference>
<dbReference type="CDD" id="cd20537">
    <property type="entry name" value="CYCLIN_CCNO-like_rpt2"/>
    <property type="match status" value="1"/>
</dbReference>
<sequence>MVTLDWLTCIANTFQLLPETQLTIVYLFDRYLMVHRFTVDKVLLSLNYEIGEPRAIHFVRRFTKHFELGVHQLAKAICEIAAYDYNICHVKPSMIAFASVYLAAALKKIEFPEQLYTTAKFSKTKVEKLVPTLANAVVDMLKNQKQYPHIYKKMLVHRELIFSANNIAALTAAANASRPHEEY</sequence>
<dbReference type="EMBL" id="UYRT01077852">
    <property type="protein sequence ID" value="VDN17003.1"/>
    <property type="molecule type" value="Genomic_DNA"/>
</dbReference>